<proteinExistence type="predicted"/>
<evidence type="ECO:0000313" key="2">
    <source>
        <dbReference type="EMBL" id="KAF8773966.1"/>
    </source>
</evidence>
<dbReference type="EMBL" id="JABXBU010002227">
    <property type="protein sequence ID" value="KAF8773966.1"/>
    <property type="molecule type" value="Genomic_DNA"/>
</dbReference>
<organism evidence="2 3">
    <name type="scientific">Argiope bruennichi</name>
    <name type="common">Wasp spider</name>
    <name type="synonym">Aranea bruennichi</name>
    <dbReference type="NCBI Taxonomy" id="94029"/>
    <lineage>
        <taxon>Eukaryota</taxon>
        <taxon>Metazoa</taxon>
        <taxon>Ecdysozoa</taxon>
        <taxon>Arthropoda</taxon>
        <taxon>Chelicerata</taxon>
        <taxon>Arachnida</taxon>
        <taxon>Araneae</taxon>
        <taxon>Araneomorphae</taxon>
        <taxon>Entelegynae</taxon>
        <taxon>Araneoidea</taxon>
        <taxon>Araneidae</taxon>
        <taxon>Argiope</taxon>
    </lineage>
</organism>
<evidence type="ECO:0000313" key="3">
    <source>
        <dbReference type="Proteomes" id="UP000807504"/>
    </source>
</evidence>
<gene>
    <name evidence="2" type="ORF">HNY73_016571</name>
</gene>
<accession>A0A8T0EMQ3</accession>
<feature type="region of interest" description="Disordered" evidence="1">
    <location>
        <begin position="51"/>
        <end position="71"/>
    </location>
</feature>
<reference evidence="2" key="2">
    <citation type="submission" date="2020-06" db="EMBL/GenBank/DDBJ databases">
        <authorList>
            <person name="Sheffer M."/>
        </authorList>
    </citation>
    <scope>NUCLEOTIDE SEQUENCE</scope>
</reference>
<protein>
    <submittedName>
        <fullName evidence="2">Uncharacterized protein</fullName>
    </submittedName>
</protein>
<keyword evidence="3" id="KW-1185">Reference proteome</keyword>
<evidence type="ECO:0000256" key="1">
    <source>
        <dbReference type="SAM" id="MobiDB-lite"/>
    </source>
</evidence>
<name>A0A8T0EMQ3_ARGBR</name>
<dbReference type="Proteomes" id="UP000807504">
    <property type="component" value="Unassembled WGS sequence"/>
</dbReference>
<dbReference type="AlphaFoldDB" id="A0A8T0EMQ3"/>
<sequence length="87" mass="9984">MLGWYDSGKSDYSDPLMNAVVKQHQAPWSNKEVAFFTAPWRQINKAANRSRDSFPKMDTRVTSVHKDKQKETMCGKRNGTSICLTLF</sequence>
<reference evidence="2" key="1">
    <citation type="journal article" date="2020" name="bioRxiv">
        <title>Chromosome-level reference genome of the European wasp spider Argiope bruennichi: a resource for studies on range expansion and evolutionary adaptation.</title>
        <authorList>
            <person name="Sheffer M.M."/>
            <person name="Hoppe A."/>
            <person name="Krehenwinkel H."/>
            <person name="Uhl G."/>
            <person name="Kuss A.W."/>
            <person name="Jensen L."/>
            <person name="Jensen C."/>
            <person name="Gillespie R.G."/>
            <person name="Hoff K.J."/>
            <person name="Prost S."/>
        </authorList>
    </citation>
    <scope>NUCLEOTIDE SEQUENCE</scope>
</reference>
<comment type="caution">
    <text evidence="2">The sequence shown here is derived from an EMBL/GenBank/DDBJ whole genome shotgun (WGS) entry which is preliminary data.</text>
</comment>